<accession>Q4S6B2</accession>
<evidence type="ECO:0000256" key="1">
    <source>
        <dbReference type="SAM" id="MobiDB-lite"/>
    </source>
</evidence>
<sequence>MRLGKVKVLDLGPRQTTPKVKGQRWSSEPSQRLWDWLDQRRFGHHKHDLAVFSRPPTLAVLLTGFRLHGDERVRPRSARSSPHVLPRSELLIDTFSLPPSGQRLRCPFTGRLG</sequence>
<reference evidence="2" key="2">
    <citation type="submission" date="2004-02" db="EMBL/GenBank/DDBJ databases">
        <authorList>
            <consortium name="Genoscope"/>
            <consortium name="Whitehead Institute Centre for Genome Research"/>
        </authorList>
    </citation>
    <scope>NUCLEOTIDE SEQUENCE</scope>
</reference>
<proteinExistence type="predicted"/>
<dbReference type="KEGG" id="tng:GSTEN00023365G001"/>
<dbReference type="AlphaFoldDB" id="Q4S6B2"/>
<name>Q4S6B2_TETNG</name>
<feature type="region of interest" description="Disordered" evidence="1">
    <location>
        <begin position="1"/>
        <end position="26"/>
    </location>
</feature>
<reference evidence="2" key="1">
    <citation type="journal article" date="2004" name="Nature">
        <title>Genome duplication in the teleost fish Tetraodon nigroviridis reveals the early vertebrate proto-karyotype.</title>
        <authorList>
            <person name="Jaillon O."/>
            <person name="Aury J.-M."/>
            <person name="Brunet F."/>
            <person name="Petit J.-L."/>
            <person name="Stange-Thomann N."/>
            <person name="Mauceli E."/>
            <person name="Bouneau L."/>
            <person name="Fischer C."/>
            <person name="Ozouf-Costaz C."/>
            <person name="Bernot A."/>
            <person name="Nicaud S."/>
            <person name="Jaffe D."/>
            <person name="Fisher S."/>
            <person name="Lutfalla G."/>
            <person name="Dossat C."/>
            <person name="Segurens B."/>
            <person name="Dasilva C."/>
            <person name="Salanoubat M."/>
            <person name="Levy M."/>
            <person name="Boudet N."/>
            <person name="Castellano S."/>
            <person name="Anthouard V."/>
            <person name="Jubin C."/>
            <person name="Castelli V."/>
            <person name="Katinka M."/>
            <person name="Vacherie B."/>
            <person name="Biemont C."/>
            <person name="Skalli Z."/>
            <person name="Cattolico L."/>
            <person name="Poulain J."/>
            <person name="De Berardinis V."/>
            <person name="Cruaud C."/>
            <person name="Duprat S."/>
            <person name="Brottier P."/>
            <person name="Coutanceau J.-P."/>
            <person name="Gouzy J."/>
            <person name="Parra G."/>
            <person name="Lardier G."/>
            <person name="Chapple C."/>
            <person name="McKernan K.J."/>
            <person name="McEwan P."/>
            <person name="Bosak S."/>
            <person name="Kellis M."/>
            <person name="Volff J.-N."/>
            <person name="Guigo R."/>
            <person name="Zody M.C."/>
            <person name="Mesirov J."/>
            <person name="Lindblad-Toh K."/>
            <person name="Birren B."/>
            <person name="Nusbaum C."/>
            <person name="Kahn D."/>
            <person name="Robinson-Rechavi M."/>
            <person name="Laudet V."/>
            <person name="Schachter V."/>
            <person name="Quetier F."/>
            <person name="Saurin W."/>
            <person name="Scarpelli C."/>
            <person name="Wincker P."/>
            <person name="Lander E.S."/>
            <person name="Weissenbach J."/>
            <person name="Roest Crollius H."/>
        </authorList>
    </citation>
    <scope>NUCLEOTIDE SEQUENCE [LARGE SCALE GENOMIC DNA]</scope>
</reference>
<feature type="compositionally biased region" description="Polar residues" evidence="1">
    <location>
        <begin position="14"/>
        <end position="26"/>
    </location>
</feature>
<dbReference type="EMBL" id="CAAE01014729">
    <property type="protein sequence ID" value="CAG03820.1"/>
    <property type="molecule type" value="Genomic_DNA"/>
</dbReference>
<organism evidence="2">
    <name type="scientific">Tetraodon nigroviridis</name>
    <name type="common">Spotted green pufferfish</name>
    <name type="synonym">Chelonodon nigroviridis</name>
    <dbReference type="NCBI Taxonomy" id="99883"/>
    <lineage>
        <taxon>Eukaryota</taxon>
        <taxon>Metazoa</taxon>
        <taxon>Chordata</taxon>
        <taxon>Craniata</taxon>
        <taxon>Vertebrata</taxon>
        <taxon>Euteleostomi</taxon>
        <taxon>Actinopterygii</taxon>
        <taxon>Neopterygii</taxon>
        <taxon>Teleostei</taxon>
        <taxon>Neoteleostei</taxon>
        <taxon>Acanthomorphata</taxon>
        <taxon>Eupercaria</taxon>
        <taxon>Tetraodontiformes</taxon>
        <taxon>Tetradontoidea</taxon>
        <taxon>Tetraodontidae</taxon>
        <taxon>Tetraodon</taxon>
    </lineage>
</organism>
<evidence type="ECO:0000313" key="2">
    <source>
        <dbReference type="EMBL" id="CAG03820.1"/>
    </source>
</evidence>
<protein>
    <submittedName>
        <fullName evidence="2">(spotted green pufferfish) hypothetical protein</fullName>
    </submittedName>
</protein>
<comment type="caution">
    <text evidence="2">The sequence shown here is derived from an EMBL/GenBank/DDBJ whole genome shotgun (WGS) entry which is preliminary data.</text>
</comment>
<gene>
    <name evidence="2" type="ORF">GSTENG00023365001</name>
</gene>